<dbReference type="Pfam" id="PF13882">
    <property type="entry name" value="Bravo_FIGEY"/>
    <property type="match status" value="1"/>
</dbReference>
<dbReference type="Gene3D" id="2.60.40.10">
    <property type="entry name" value="Immunoglobulins"/>
    <property type="match status" value="10"/>
</dbReference>
<dbReference type="PANTHER" id="PTHR44170">
    <property type="entry name" value="PROTEIN SIDEKICK"/>
    <property type="match status" value="1"/>
</dbReference>
<dbReference type="FunFam" id="2.60.40.10:FF:001360">
    <property type="entry name" value="neurofascin isoform X1"/>
    <property type="match status" value="1"/>
</dbReference>
<evidence type="ECO:0000256" key="10">
    <source>
        <dbReference type="ARBA" id="ARBA00023136"/>
    </source>
</evidence>
<feature type="domain" description="Ig-like" evidence="17">
    <location>
        <begin position="532"/>
        <end position="619"/>
    </location>
</feature>
<dbReference type="InterPro" id="IPR013783">
    <property type="entry name" value="Ig-like_fold"/>
</dbReference>
<feature type="domain" description="Ig-like" evidence="17">
    <location>
        <begin position="255"/>
        <end position="343"/>
    </location>
</feature>
<dbReference type="GO" id="GO:0098632">
    <property type="term" value="F:cell-cell adhesion mediator activity"/>
    <property type="evidence" value="ECO:0007669"/>
    <property type="project" value="TreeGrafter"/>
</dbReference>
<dbReference type="Pfam" id="PF00041">
    <property type="entry name" value="fn3"/>
    <property type="match status" value="3"/>
</dbReference>
<keyword evidence="7" id="KW-0677">Repeat</keyword>
<comment type="similarity">
    <text evidence="2">Belongs to the immunoglobulin superfamily. L1/neurofascin/NgCAM family.</text>
</comment>
<keyword evidence="9 15" id="KW-1133">Transmembrane helix</keyword>
<keyword evidence="11" id="KW-1015">Disulfide bond</keyword>
<dbReference type="CDD" id="cd05845">
    <property type="entry name" value="IgI_2_L1-CAM_like"/>
    <property type="match status" value="1"/>
</dbReference>
<dbReference type="Pfam" id="PF13927">
    <property type="entry name" value="Ig_3"/>
    <property type="match status" value="2"/>
</dbReference>
<feature type="domain" description="Fibronectin type-III" evidence="18">
    <location>
        <begin position="930"/>
        <end position="1026"/>
    </location>
</feature>
<evidence type="ECO:0000256" key="6">
    <source>
        <dbReference type="ARBA" id="ARBA00022729"/>
    </source>
</evidence>
<dbReference type="CDD" id="cd05875">
    <property type="entry name" value="IgI_hNeurofascin_like"/>
    <property type="match status" value="1"/>
</dbReference>
<dbReference type="InterPro" id="IPR003598">
    <property type="entry name" value="Ig_sub2"/>
</dbReference>
<dbReference type="FunFam" id="2.60.40.10:FF:000114">
    <property type="entry name" value="Neuronal cell adhesion molecule"/>
    <property type="match status" value="1"/>
</dbReference>
<feature type="transmembrane region" description="Helical" evidence="15">
    <location>
        <begin position="1039"/>
        <end position="1060"/>
    </location>
</feature>
<evidence type="ECO:0000313" key="19">
    <source>
        <dbReference type="Proteomes" id="UP000248481"/>
    </source>
</evidence>
<keyword evidence="6 16" id="KW-0732">Signal</keyword>
<dbReference type="FunFam" id="2.60.40.10:FF:000078">
    <property type="entry name" value="Neuronal cell adhesion molecule"/>
    <property type="match status" value="1"/>
</dbReference>
<keyword evidence="8" id="KW-0130">Cell adhesion</keyword>
<dbReference type="Pfam" id="PF07679">
    <property type="entry name" value="I-set"/>
    <property type="match status" value="3"/>
</dbReference>
<feature type="domain" description="Fibronectin type-III" evidence="18">
    <location>
        <begin position="626"/>
        <end position="721"/>
    </location>
</feature>
<dbReference type="SMART" id="SM00408">
    <property type="entry name" value="IGc2"/>
    <property type="match status" value="6"/>
</dbReference>
<dbReference type="FunFam" id="2.60.40.10:FF:000238">
    <property type="entry name" value="Neuronal cell adhesion molecule"/>
    <property type="match status" value="1"/>
</dbReference>
<gene>
    <name evidence="20" type="primary">NFASC</name>
</gene>
<dbReference type="FunFam" id="2.60.40.10:FF:000574">
    <property type="entry name" value="neurofascin isoform X1"/>
    <property type="match status" value="1"/>
</dbReference>
<dbReference type="Pfam" id="PF00047">
    <property type="entry name" value="ig"/>
    <property type="match status" value="1"/>
</dbReference>
<evidence type="ECO:0000256" key="5">
    <source>
        <dbReference type="ARBA" id="ARBA00022692"/>
    </source>
</evidence>
<evidence type="ECO:0000259" key="17">
    <source>
        <dbReference type="PROSITE" id="PS50835"/>
    </source>
</evidence>
<protein>
    <submittedName>
        <fullName evidence="20">Neurofascin isoform X3</fullName>
    </submittedName>
</protein>
<evidence type="ECO:0000313" key="20">
    <source>
        <dbReference type="RefSeq" id="XP_021542282.1"/>
    </source>
</evidence>
<feature type="chain" id="PRO_5015948090" evidence="16">
    <location>
        <begin position="25"/>
        <end position="1169"/>
    </location>
</feature>
<dbReference type="GO" id="GO:0007420">
    <property type="term" value="P:brain development"/>
    <property type="evidence" value="ECO:0007669"/>
    <property type="project" value="TreeGrafter"/>
</dbReference>
<feature type="domain" description="Ig-like" evidence="17">
    <location>
        <begin position="137"/>
        <end position="224"/>
    </location>
</feature>
<keyword evidence="10 15" id="KW-0472">Membrane</keyword>
<evidence type="ECO:0000256" key="15">
    <source>
        <dbReference type="SAM" id="Phobius"/>
    </source>
</evidence>
<feature type="region of interest" description="Disordered" evidence="14">
    <location>
        <begin position="709"/>
        <end position="734"/>
    </location>
</feature>
<dbReference type="GO" id="GO:0005886">
    <property type="term" value="C:plasma membrane"/>
    <property type="evidence" value="ECO:0007669"/>
    <property type="project" value="UniProtKB-SubCell"/>
</dbReference>
<dbReference type="FunFam" id="2.60.40.10:FF:000347">
    <property type="entry name" value="Neuronal cell adhesion molecule"/>
    <property type="match status" value="1"/>
</dbReference>
<sequence length="1169" mass="131615">MARQQPPPWVHTAILLCLLSLTGAIEIPMDLSQPPTITKQSVKDHIVDPRDNILIECEAKGNPAPSFHWTRNSRFFNIAKDPRVSMRRRSGTLVIDFRSGGRPEEYEGEYQCFARNKFGTALSNRIRLQVSKSPLWPKENLDPVVVQEGAPLTLQCNPPPGLPSPVIFWMSSSMEPITQDKRVSQGHNGDLYFSNVMLQDMQTDYSCNARFHFTHTIQQKNAFTLKVLTNNPYNDSSLRNHPDMYSARGVAERTPSFMYPQGTASSQMVLRGMDLLLECIASGVPTPDIAWYKKGGDLPSDKAKFENFNKALRITNVSEEDSGEYFCLASNKMGSIRHTISVRVKAAPYWLDEPKNLILAPGEDGRLVCRANGNPKPTVQWMVNGEPLQSAPPNPNREVAGDTIIFRDTQISSRAVYQCNTSNEHGYLLANAFVSVLDVPPRMLSPRNQLIRVILYNRTRLDCPFFGSPIPTLRWFKNGQGSNLDGGNYHVYENGSLEIKMIRKEDQGIYTCVATNILGKAENQVRLEVKDPTRIYRMPEDQVAKRGTTVQLECRVKHDPSLKLTVSWLKDDEPLYIGNRMKKEDDSLTIFGVAERDQGSYTCVASTELDQDLAKASLTVLGRPDRPRDLELTDLAERSVRLTWIPGDDNNSPITDYVVQFEEDQFQPGVWHDHSKFPGSVNSAVLRLSPYVNYQFRVIAINEVGSSHPSLPSERYRTSGAPPESNPADVKGEGTRKNNMEITWTPMNATSAFGPNLRYIVKWRRRETRETWNNVTVWGSRYVVGQTPVYVPYEIRVQAENDFGKGPEPDTVIGYSGEDYPRAAPTDVKIRVLNSTAISLQWNRVYPDTVQGQLREYRAYYWRESSLLKNLWVSQKRQQASFPGDRPRGVVSRLFPYSNYKLEMVVVNGRGDGPRSETKEFTTPEGVPSAPRRFRVRQPNLETINLEWDHPEHPNGILIGYTLKYVAFNGTKLGKQIVENFSPNQTKFTVQRADPVSRYRFTLSARTQVGSGEAVTEESPAPPNEAYTNNQADIATQGWFIGLMCAIALLVLILLIVCFIKRSRGGKYPVREKKDVPLGPEDPKEEDGSFDYSDEDNKPLQGSQTSLDGTIKQQESDDSLVDYGEGGEGQFNEDGSFIGQYTVKKDKEETEGNESSEATSPVNAIYSLA</sequence>
<comment type="subcellular location">
    <subcellularLocation>
        <location evidence="1">Cell membrane</location>
        <topology evidence="1">Single-pass type I membrane protein</topology>
    </subcellularLocation>
</comment>
<dbReference type="SUPFAM" id="SSF49265">
    <property type="entry name" value="Fibronectin type III"/>
    <property type="match status" value="2"/>
</dbReference>
<evidence type="ECO:0000256" key="13">
    <source>
        <dbReference type="ARBA" id="ARBA00023319"/>
    </source>
</evidence>
<feature type="domain" description="Fibronectin type-III" evidence="18">
    <location>
        <begin position="824"/>
        <end position="926"/>
    </location>
</feature>
<dbReference type="PROSITE" id="PS50853">
    <property type="entry name" value="FN3"/>
    <property type="match status" value="4"/>
</dbReference>
<feature type="region of interest" description="Disordered" evidence="14">
    <location>
        <begin position="911"/>
        <end position="930"/>
    </location>
</feature>
<feature type="domain" description="Ig-like" evidence="17">
    <location>
        <begin position="35"/>
        <end position="131"/>
    </location>
</feature>
<dbReference type="InterPro" id="IPR026965">
    <property type="entry name" value="NFASC_Ig-like"/>
</dbReference>
<evidence type="ECO:0000256" key="4">
    <source>
        <dbReference type="ARBA" id="ARBA00022553"/>
    </source>
</evidence>
<dbReference type="InterPro" id="IPR013151">
    <property type="entry name" value="Immunoglobulin_dom"/>
</dbReference>
<accession>A0A2Y9GSV4</accession>
<dbReference type="FunFam" id="2.60.40.10:FF:000363">
    <property type="entry name" value="neurofascin isoform X1"/>
    <property type="match status" value="1"/>
</dbReference>
<reference evidence="20" key="1">
    <citation type="submission" date="2025-08" db="UniProtKB">
        <authorList>
            <consortium name="RefSeq"/>
        </authorList>
    </citation>
    <scope>IDENTIFICATION</scope>
    <source>
        <tissue evidence="20">Blood</tissue>
    </source>
</reference>
<evidence type="ECO:0000256" key="16">
    <source>
        <dbReference type="SAM" id="SignalP"/>
    </source>
</evidence>
<feature type="domain" description="Ig-like" evidence="17">
    <location>
        <begin position="348"/>
        <end position="435"/>
    </location>
</feature>
<dbReference type="SMART" id="SM00409">
    <property type="entry name" value="IG"/>
    <property type="match status" value="6"/>
</dbReference>
<dbReference type="InterPro" id="IPR036116">
    <property type="entry name" value="FN3_sf"/>
</dbReference>
<evidence type="ECO:0000256" key="8">
    <source>
        <dbReference type="ARBA" id="ARBA00022889"/>
    </source>
</evidence>
<dbReference type="AlphaFoldDB" id="A0A2Y9GSV4"/>
<keyword evidence="12" id="KW-0325">Glycoprotein</keyword>
<keyword evidence="3" id="KW-1003">Cell membrane</keyword>
<feature type="domain" description="Ig-like" evidence="17">
    <location>
        <begin position="440"/>
        <end position="528"/>
    </location>
</feature>
<keyword evidence="4" id="KW-0597">Phosphoprotein</keyword>
<feature type="compositionally biased region" description="Polar residues" evidence="14">
    <location>
        <begin position="1100"/>
        <end position="1113"/>
    </location>
</feature>
<dbReference type="CDD" id="cd00063">
    <property type="entry name" value="FN3"/>
    <property type="match status" value="4"/>
</dbReference>
<feature type="compositionally biased region" description="Acidic residues" evidence="14">
    <location>
        <begin position="1083"/>
        <end position="1094"/>
    </location>
</feature>
<proteinExistence type="inferred from homology"/>
<dbReference type="InterPro" id="IPR026966">
    <property type="entry name" value="Neurofascin/L1/NrCAM_C"/>
</dbReference>
<feature type="domain" description="Fibronectin type-III" evidence="18">
    <location>
        <begin position="726"/>
        <end position="819"/>
    </location>
</feature>
<dbReference type="PANTHER" id="PTHR44170:SF12">
    <property type="entry name" value="NEUROFASCIN"/>
    <property type="match status" value="1"/>
</dbReference>
<dbReference type="InterPro" id="IPR003961">
    <property type="entry name" value="FN3_dom"/>
</dbReference>
<feature type="signal peptide" evidence="16">
    <location>
        <begin position="1"/>
        <end position="24"/>
    </location>
</feature>
<keyword evidence="19" id="KW-1185">Reference proteome</keyword>
<name>A0A2Y9GSV4_NEOSC</name>
<dbReference type="FunFam" id="2.60.40.10:FF:000057">
    <property type="entry name" value="neural cell adhesion molecule L1"/>
    <property type="match status" value="1"/>
</dbReference>
<dbReference type="PROSITE" id="PS50835">
    <property type="entry name" value="IG_LIKE"/>
    <property type="match status" value="6"/>
</dbReference>
<dbReference type="GeneID" id="110577321"/>
<dbReference type="GO" id="GO:0030424">
    <property type="term" value="C:axon"/>
    <property type="evidence" value="ECO:0007669"/>
    <property type="project" value="UniProtKB-ARBA"/>
</dbReference>
<dbReference type="CDD" id="cd05731">
    <property type="entry name" value="Ig3_L1-CAM_like"/>
    <property type="match status" value="1"/>
</dbReference>
<dbReference type="GO" id="GO:0007411">
    <property type="term" value="P:axon guidance"/>
    <property type="evidence" value="ECO:0007669"/>
    <property type="project" value="TreeGrafter"/>
</dbReference>
<dbReference type="InterPro" id="IPR003599">
    <property type="entry name" value="Ig_sub"/>
</dbReference>
<organism evidence="19 20">
    <name type="scientific">Neomonachus schauinslandi</name>
    <name type="common">Hawaiian monk seal</name>
    <name type="synonym">Monachus schauinslandi</name>
    <dbReference type="NCBI Taxonomy" id="29088"/>
    <lineage>
        <taxon>Eukaryota</taxon>
        <taxon>Metazoa</taxon>
        <taxon>Chordata</taxon>
        <taxon>Craniata</taxon>
        <taxon>Vertebrata</taxon>
        <taxon>Euteleostomi</taxon>
        <taxon>Mammalia</taxon>
        <taxon>Eutheria</taxon>
        <taxon>Laurasiatheria</taxon>
        <taxon>Carnivora</taxon>
        <taxon>Caniformia</taxon>
        <taxon>Pinnipedia</taxon>
        <taxon>Phocidae</taxon>
        <taxon>Monachinae</taxon>
        <taxon>Monachini</taxon>
        <taxon>Neomonachus</taxon>
    </lineage>
</organism>
<feature type="compositionally biased region" description="Basic and acidic residues" evidence="14">
    <location>
        <begin position="912"/>
        <end position="922"/>
    </location>
</feature>
<feature type="region of interest" description="Disordered" evidence="14">
    <location>
        <begin position="1070"/>
        <end position="1169"/>
    </location>
</feature>
<dbReference type="CTD" id="23114"/>
<evidence type="ECO:0000256" key="12">
    <source>
        <dbReference type="ARBA" id="ARBA00023180"/>
    </source>
</evidence>
<evidence type="ECO:0000256" key="3">
    <source>
        <dbReference type="ARBA" id="ARBA00022475"/>
    </source>
</evidence>
<evidence type="ECO:0000256" key="2">
    <source>
        <dbReference type="ARBA" id="ARBA00008588"/>
    </source>
</evidence>
<evidence type="ECO:0000256" key="14">
    <source>
        <dbReference type="SAM" id="MobiDB-lite"/>
    </source>
</evidence>
<dbReference type="SUPFAM" id="SSF48726">
    <property type="entry name" value="Immunoglobulin"/>
    <property type="match status" value="6"/>
</dbReference>
<dbReference type="RefSeq" id="XP_021542282.1">
    <property type="nucleotide sequence ID" value="XM_021686607.1"/>
</dbReference>
<dbReference type="Proteomes" id="UP000248481">
    <property type="component" value="Chromosome 6"/>
</dbReference>
<evidence type="ECO:0000256" key="1">
    <source>
        <dbReference type="ARBA" id="ARBA00004251"/>
    </source>
</evidence>
<dbReference type="InterPro" id="IPR036179">
    <property type="entry name" value="Ig-like_dom_sf"/>
</dbReference>
<dbReference type="InterPro" id="IPR013098">
    <property type="entry name" value="Ig_I-set"/>
</dbReference>
<evidence type="ECO:0000256" key="11">
    <source>
        <dbReference type="ARBA" id="ARBA00023157"/>
    </source>
</evidence>
<dbReference type="FunFam" id="2.60.40.10:FF:000038">
    <property type="entry name" value="Neuronal cell adhesion molecule"/>
    <property type="match status" value="1"/>
</dbReference>
<evidence type="ECO:0000259" key="18">
    <source>
        <dbReference type="PROSITE" id="PS50853"/>
    </source>
</evidence>
<dbReference type="SMART" id="SM00060">
    <property type="entry name" value="FN3"/>
    <property type="match status" value="4"/>
</dbReference>
<dbReference type="FunFam" id="2.60.40.10:FF:000005">
    <property type="entry name" value="Neuronal cell adhesion molecule"/>
    <property type="match status" value="1"/>
</dbReference>
<keyword evidence="13" id="KW-0393">Immunoglobulin domain</keyword>
<evidence type="ECO:0000256" key="9">
    <source>
        <dbReference type="ARBA" id="ARBA00022989"/>
    </source>
</evidence>
<evidence type="ECO:0000256" key="7">
    <source>
        <dbReference type="ARBA" id="ARBA00022737"/>
    </source>
</evidence>
<keyword evidence="5 15" id="KW-0812">Transmembrane</keyword>
<dbReference type="InterPro" id="IPR007110">
    <property type="entry name" value="Ig-like_dom"/>
</dbReference>